<accession>A0ABW1U568</accession>
<dbReference type="Gene3D" id="3.10.450.160">
    <property type="entry name" value="inner membrane protein cigr"/>
    <property type="match status" value="1"/>
</dbReference>
<evidence type="ECO:0000313" key="4">
    <source>
        <dbReference type="Proteomes" id="UP001596270"/>
    </source>
</evidence>
<feature type="chain" id="PRO_5046635804" evidence="2">
    <location>
        <begin position="27"/>
        <end position="146"/>
    </location>
</feature>
<comment type="caution">
    <text evidence="3">The sequence shown here is derived from an EMBL/GenBank/DDBJ whole genome shotgun (WGS) entry which is preliminary data.</text>
</comment>
<dbReference type="RefSeq" id="WP_371439911.1">
    <property type="nucleotide sequence ID" value="NZ_JBHSRS010000084.1"/>
</dbReference>
<feature type="signal peptide" evidence="2">
    <location>
        <begin position="1"/>
        <end position="26"/>
    </location>
</feature>
<evidence type="ECO:0000313" key="3">
    <source>
        <dbReference type="EMBL" id="MFC6284153.1"/>
    </source>
</evidence>
<dbReference type="Pfam" id="PF11776">
    <property type="entry name" value="RcnB"/>
    <property type="match status" value="1"/>
</dbReference>
<protein>
    <submittedName>
        <fullName evidence="3">RcnB family protein</fullName>
    </submittedName>
</protein>
<keyword evidence="4" id="KW-1185">Reference proteome</keyword>
<evidence type="ECO:0000256" key="1">
    <source>
        <dbReference type="SAM" id="MobiDB-lite"/>
    </source>
</evidence>
<proteinExistence type="predicted"/>
<feature type="compositionally biased region" description="Basic and acidic residues" evidence="1">
    <location>
        <begin position="61"/>
        <end position="79"/>
    </location>
</feature>
<dbReference type="Proteomes" id="UP001596270">
    <property type="component" value="Unassembled WGS sequence"/>
</dbReference>
<sequence length="146" mass="16666">MKTMKSTTIVCAIALAGVSLSSLSFAQGYDGRNGPPQGRPQVQQQHGPQHGPQPNQYRHARPMDHRFDHSDMRRNDRGHYYNARGPEFRRGGYIPRDFRNRQYYVTDYRAYHLSPPPRGQQWVQVGSDYVLIAIATGLIANIVLSR</sequence>
<dbReference type="EMBL" id="JBHSRS010000084">
    <property type="protein sequence ID" value="MFC6284153.1"/>
    <property type="molecule type" value="Genomic_DNA"/>
</dbReference>
<reference evidence="4" key="1">
    <citation type="journal article" date="2019" name="Int. J. Syst. Evol. Microbiol.">
        <title>The Global Catalogue of Microorganisms (GCM) 10K type strain sequencing project: providing services to taxonomists for standard genome sequencing and annotation.</title>
        <authorList>
            <consortium name="The Broad Institute Genomics Platform"/>
            <consortium name="The Broad Institute Genome Sequencing Center for Infectious Disease"/>
            <person name="Wu L."/>
            <person name="Ma J."/>
        </authorList>
    </citation>
    <scope>NUCLEOTIDE SEQUENCE [LARGE SCALE GENOMIC DNA]</scope>
    <source>
        <strain evidence="4">CCUG 39402</strain>
    </source>
</reference>
<dbReference type="InterPro" id="IPR024572">
    <property type="entry name" value="RcnB"/>
</dbReference>
<gene>
    <name evidence="3" type="ORF">ACFQND_23245</name>
</gene>
<keyword evidence="2" id="KW-0732">Signal</keyword>
<evidence type="ECO:0000256" key="2">
    <source>
        <dbReference type="SAM" id="SignalP"/>
    </source>
</evidence>
<organism evidence="3 4">
    <name type="scientific">Polaromonas aquatica</name>
    <dbReference type="NCBI Taxonomy" id="332657"/>
    <lineage>
        <taxon>Bacteria</taxon>
        <taxon>Pseudomonadati</taxon>
        <taxon>Pseudomonadota</taxon>
        <taxon>Betaproteobacteria</taxon>
        <taxon>Burkholderiales</taxon>
        <taxon>Comamonadaceae</taxon>
        <taxon>Polaromonas</taxon>
    </lineage>
</organism>
<name>A0ABW1U568_9BURK</name>
<feature type="compositionally biased region" description="Low complexity" evidence="1">
    <location>
        <begin position="32"/>
        <end position="56"/>
    </location>
</feature>
<feature type="region of interest" description="Disordered" evidence="1">
    <location>
        <begin position="27"/>
        <end position="83"/>
    </location>
</feature>